<evidence type="ECO:0000313" key="4">
    <source>
        <dbReference type="Proteomes" id="UP000247978"/>
    </source>
</evidence>
<keyword evidence="4" id="KW-1185">Reference proteome</keyword>
<keyword evidence="2" id="KW-1133">Transmembrane helix</keyword>
<name>A0A2V3VMQ0_9BACI</name>
<keyword evidence="2" id="KW-0472">Membrane</keyword>
<dbReference type="InterPro" id="IPR027056">
    <property type="entry name" value="Gluconate_2DH_su3"/>
</dbReference>
<dbReference type="PROSITE" id="PS51318">
    <property type="entry name" value="TAT"/>
    <property type="match status" value="1"/>
</dbReference>
<proteinExistence type="predicted"/>
<organism evidence="3 4">
    <name type="scientific">Pseudogracilibacillus auburnensis</name>
    <dbReference type="NCBI Taxonomy" id="1494959"/>
    <lineage>
        <taxon>Bacteria</taxon>
        <taxon>Bacillati</taxon>
        <taxon>Bacillota</taxon>
        <taxon>Bacilli</taxon>
        <taxon>Bacillales</taxon>
        <taxon>Bacillaceae</taxon>
        <taxon>Pseudogracilibacillus</taxon>
    </lineage>
</organism>
<dbReference type="InterPro" id="IPR019546">
    <property type="entry name" value="TAT_signal_bac_arc"/>
</dbReference>
<dbReference type="RefSeq" id="WP_110397073.1">
    <property type="nucleotide sequence ID" value="NZ_JBHUHB010000001.1"/>
</dbReference>
<dbReference type="NCBIfam" id="TIGR01409">
    <property type="entry name" value="TAT_signal_seq"/>
    <property type="match status" value="1"/>
</dbReference>
<evidence type="ECO:0000256" key="1">
    <source>
        <dbReference type="SAM" id="MobiDB-lite"/>
    </source>
</evidence>
<dbReference type="Proteomes" id="UP000247978">
    <property type="component" value="Unassembled WGS sequence"/>
</dbReference>
<feature type="transmembrane region" description="Helical" evidence="2">
    <location>
        <begin position="20"/>
        <end position="40"/>
    </location>
</feature>
<keyword evidence="2" id="KW-0812">Transmembrane</keyword>
<dbReference type="EMBL" id="QJJQ01000018">
    <property type="protein sequence ID" value="PXW82464.1"/>
    <property type="molecule type" value="Genomic_DNA"/>
</dbReference>
<dbReference type="InterPro" id="IPR006311">
    <property type="entry name" value="TAT_signal"/>
</dbReference>
<dbReference type="AlphaFoldDB" id="A0A2V3VMQ0"/>
<dbReference type="OrthoDB" id="8400810at2"/>
<sequence>MSDNDSKNKEQYDPSRRKFIKNTGILAGGVVGGSVIGSFLTNQFQTRTNTPVQDLDTATLQEARMFFDRKEDFTILSAATERLFPKDDSGPGAIELAVPYFIDKQLNSSWGTNAKVYMKGPFLQTSFVRDYEKKDRDQSEQGPNTDVLPDVPTPRYQTRLNRGEIFLLGIRTIDQVSQEKYGTSFDQLEGEQQDEILTAFENGEIAMPGIDSRTFFNLLLQLTIEGAYADPVYGGNKNMLGWKMKEYPGPRAAYINDIESEEFIEMEQKSLRDYQS</sequence>
<evidence type="ECO:0000256" key="2">
    <source>
        <dbReference type="SAM" id="Phobius"/>
    </source>
</evidence>
<feature type="region of interest" description="Disordered" evidence="1">
    <location>
        <begin position="133"/>
        <end position="154"/>
    </location>
</feature>
<gene>
    <name evidence="3" type="ORF">DFR56_11839</name>
</gene>
<accession>A0A2V3VMQ0</accession>
<evidence type="ECO:0000313" key="3">
    <source>
        <dbReference type="EMBL" id="PXW82464.1"/>
    </source>
</evidence>
<reference evidence="3 4" key="1">
    <citation type="submission" date="2018-05" db="EMBL/GenBank/DDBJ databases">
        <title>Genomic Encyclopedia of Type Strains, Phase IV (KMG-IV): sequencing the most valuable type-strain genomes for metagenomic binning, comparative biology and taxonomic classification.</title>
        <authorList>
            <person name="Goeker M."/>
        </authorList>
    </citation>
    <scope>NUCLEOTIDE SEQUENCE [LARGE SCALE GENOMIC DNA]</scope>
    <source>
        <strain evidence="3 4">DSM 28556</strain>
    </source>
</reference>
<protein>
    <submittedName>
        <fullName evidence="3">Gluconate 2-dehydrogenase gamma chain</fullName>
    </submittedName>
</protein>
<comment type="caution">
    <text evidence="3">The sequence shown here is derived from an EMBL/GenBank/DDBJ whole genome shotgun (WGS) entry which is preliminary data.</text>
</comment>
<dbReference type="Pfam" id="PF13618">
    <property type="entry name" value="Gluconate_2-dh3"/>
    <property type="match status" value="1"/>
</dbReference>